<proteinExistence type="predicted"/>
<evidence type="ECO:0000313" key="1">
    <source>
        <dbReference type="EMBL" id="PRD64628.1"/>
    </source>
</evidence>
<dbReference type="OrthoDB" id="549777at2"/>
<accession>A0A2S9K2C7</accession>
<evidence type="ECO:0008006" key="3">
    <source>
        <dbReference type="Google" id="ProtNLM"/>
    </source>
</evidence>
<dbReference type="NCBIfam" id="TIGR02466">
    <property type="entry name" value="TIGR02466 family protein"/>
    <property type="match status" value="1"/>
</dbReference>
<dbReference type="EMBL" id="PVLQ01000059">
    <property type="protein sequence ID" value="PRD64628.1"/>
    <property type="molecule type" value="Genomic_DNA"/>
</dbReference>
<sequence>MSDLFELFPTPVMRVPRVLDDSGVRAFRQRFVPAAGQLNHHSGELSHSQILAADADPLLADLSARLAPHLAEFGTHLFGQSLSWTIKEMWLNVMQTGGRQAIHTHANSFVSGVLYLSDCHPASNTLFIRSLGGQGYVFANTHAKAAVGPFNAEKWRGPDPAPGDLVLFPSSLLHEVPVNRGGLRVTLAFNAIPDRLDAWGYSISFGR</sequence>
<comment type="caution">
    <text evidence="1">The sequence shown here is derived from an EMBL/GenBank/DDBJ whole genome shotgun (WGS) entry which is preliminary data.</text>
</comment>
<reference evidence="1 2" key="1">
    <citation type="submission" date="2018-03" db="EMBL/GenBank/DDBJ databases">
        <title>Comparative genomics illustrates the genes involved in a hyperalkaliphilic mechanisms of Serpentinomonas isolated from highly-alkaline calcium-rich serpentinized springs.</title>
        <authorList>
            <person name="Suzuki S."/>
            <person name="Ishii S."/>
            <person name="Walworth N."/>
            <person name="Bird L."/>
            <person name="Kuenen J.G."/>
            <person name="Nealson K.H."/>
        </authorList>
    </citation>
    <scope>NUCLEOTIDE SEQUENCE [LARGE SCALE GENOMIC DNA]</scope>
    <source>
        <strain evidence="1 2">P1</strain>
    </source>
</reference>
<dbReference type="RefSeq" id="WP_105749082.1">
    <property type="nucleotide sequence ID" value="NZ_PVLQ01000059.1"/>
</dbReference>
<dbReference type="AlphaFoldDB" id="A0A2S9K2C7"/>
<name>A0A2S9K2C7_9BURK</name>
<dbReference type="Proteomes" id="UP000238589">
    <property type="component" value="Unassembled WGS sequence"/>
</dbReference>
<dbReference type="Gene3D" id="2.60.120.620">
    <property type="entry name" value="q2cbj1_9rhob like domain"/>
    <property type="match status" value="1"/>
</dbReference>
<dbReference type="SUPFAM" id="SSF51197">
    <property type="entry name" value="Clavaminate synthase-like"/>
    <property type="match status" value="1"/>
</dbReference>
<dbReference type="InterPro" id="IPR012668">
    <property type="entry name" value="CHP02466"/>
</dbReference>
<protein>
    <recommendedName>
        <fullName evidence="3">Fe2OG dioxygenase domain-containing protein</fullName>
    </recommendedName>
</protein>
<organism evidence="1 2">
    <name type="scientific">Malikia granosa</name>
    <dbReference type="NCBI Taxonomy" id="263067"/>
    <lineage>
        <taxon>Bacteria</taxon>
        <taxon>Pseudomonadati</taxon>
        <taxon>Pseudomonadota</taxon>
        <taxon>Betaproteobacteria</taxon>
        <taxon>Burkholderiales</taxon>
        <taxon>Comamonadaceae</taxon>
        <taxon>Malikia</taxon>
    </lineage>
</organism>
<gene>
    <name evidence="1" type="ORF">C6P64_13490</name>
</gene>
<dbReference type="Pfam" id="PF13759">
    <property type="entry name" value="2OG-FeII_Oxy_5"/>
    <property type="match status" value="1"/>
</dbReference>
<keyword evidence="2" id="KW-1185">Reference proteome</keyword>
<evidence type="ECO:0000313" key="2">
    <source>
        <dbReference type="Proteomes" id="UP000238589"/>
    </source>
</evidence>